<name>A0A368NKC2_9GAMM</name>
<dbReference type="Gene3D" id="3.30.750.24">
    <property type="entry name" value="STAS domain"/>
    <property type="match status" value="1"/>
</dbReference>
<dbReference type="Pfam" id="PF13466">
    <property type="entry name" value="STAS_2"/>
    <property type="match status" value="1"/>
</dbReference>
<dbReference type="CDD" id="cd07043">
    <property type="entry name" value="STAS_anti-anti-sigma_factors"/>
    <property type="match status" value="1"/>
</dbReference>
<dbReference type="Proteomes" id="UP000252558">
    <property type="component" value="Unassembled WGS sequence"/>
</dbReference>
<dbReference type="InterPro" id="IPR002645">
    <property type="entry name" value="STAS_dom"/>
</dbReference>
<dbReference type="OrthoDB" id="5900662at2"/>
<dbReference type="InterPro" id="IPR058548">
    <property type="entry name" value="MlaB-like_STAS"/>
</dbReference>
<dbReference type="InterPro" id="IPR036513">
    <property type="entry name" value="STAS_dom_sf"/>
</dbReference>
<accession>A0A368NKC2</accession>
<evidence type="ECO:0000259" key="1">
    <source>
        <dbReference type="PROSITE" id="PS50801"/>
    </source>
</evidence>
<dbReference type="PROSITE" id="PS50801">
    <property type="entry name" value="STAS"/>
    <property type="match status" value="1"/>
</dbReference>
<evidence type="ECO:0000313" key="2">
    <source>
        <dbReference type="EMBL" id="RCU49859.1"/>
    </source>
</evidence>
<reference evidence="2 3" key="1">
    <citation type="submission" date="2018-07" db="EMBL/GenBank/DDBJ databases">
        <title>Corallincola holothuriorum sp. nov., a new facultative anaerobe isolated from sea cucumber Apostichopus japonicus.</title>
        <authorList>
            <person name="Xia H."/>
        </authorList>
    </citation>
    <scope>NUCLEOTIDE SEQUENCE [LARGE SCALE GENOMIC DNA]</scope>
    <source>
        <strain evidence="2 3">C4</strain>
    </source>
</reference>
<dbReference type="AlphaFoldDB" id="A0A368NKC2"/>
<protein>
    <submittedName>
        <fullName evidence="2">STAS domain-containing protein</fullName>
    </submittedName>
</protein>
<dbReference type="EMBL" id="QPID01000005">
    <property type="protein sequence ID" value="RCU49859.1"/>
    <property type="molecule type" value="Genomic_DNA"/>
</dbReference>
<dbReference type="RefSeq" id="WP_114338145.1">
    <property type="nucleotide sequence ID" value="NZ_QPID01000005.1"/>
</dbReference>
<proteinExistence type="predicted"/>
<dbReference type="SUPFAM" id="SSF52091">
    <property type="entry name" value="SpoIIaa-like"/>
    <property type="match status" value="1"/>
</dbReference>
<gene>
    <name evidence="2" type="ORF">DU002_09510</name>
</gene>
<feature type="domain" description="STAS" evidence="1">
    <location>
        <begin position="13"/>
        <end position="103"/>
    </location>
</feature>
<dbReference type="InterPro" id="IPR052746">
    <property type="entry name" value="MlaB_ABC_Transporter"/>
</dbReference>
<dbReference type="PANTHER" id="PTHR35849:SF1">
    <property type="entry name" value="INTERMEMBRANE PHOSPHOLIPID TRANSPORT SYSTEM BINDING PROTEIN MLAB"/>
    <property type="match status" value="1"/>
</dbReference>
<dbReference type="PANTHER" id="PTHR35849">
    <property type="entry name" value="BLR2341 PROTEIN"/>
    <property type="match status" value="1"/>
</dbReference>
<sequence length="103" mass="11417">MSATFERVKASHFQISGKLDRLSVPTLWDKRESLCCGEGITYVDLSGLEHCDSAGMAFLFELFACQSRHGRVLNFVNAPEQLMRLVEVSDLNDILPIEAAKAA</sequence>
<comment type="caution">
    <text evidence="2">The sequence shown here is derived from an EMBL/GenBank/DDBJ whole genome shotgun (WGS) entry which is preliminary data.</text>
</comment>
<organism evidence="2 3">
    <name type="scientific">Corallincola holothuriorum</name>
    <dbReference type="NCBI Taxonomy" id="2282215"/>
    <lineage>
        <taxon>Bacteria</taxon>
        <taxon>Pseudomonadati</taxon>
        <taxon>Pseudomonadota</taxon>
        <taxon>Gammaproteobacteria</taxon>
        <taxon>Alteromonadales</taxon>
        <taxon>Psychromonadaceae</taxon>
        <taxon>Corallincola</taxon>
    </lineage>
</organism>
<keyword evidence="3" id="KW-1185">Reference proteome</keyword>
<evidence type="ECO:0000313" key="3">
    <source>
        <dbReference type="Proteomes" id="UP000252558"/>
    </source>
</evidence>